<evidence type="ECO:0000256" key="3">
    <source>
        <dbReference type="ARBA" id="ARBA00022946"/>
    </source>
</evidence>
<dbReference type="GO" id="GO:0003735">
    <property type="term" value="F:structural constituent of ribosome"/>
    <property type="evidence" value="ECO:0007669"/>
    <property type="project" value="InterPro"/>
</dbReference>
<dbReference type="EMBL" id="NEDP02005182">
    <property type="protein sequence ID" value="OWF42997.1"/>
    <property type="molecule type" value="Genomic_DNA"/>
</dbReference>
<gene>
    <name evidence="9" type="ORF">KP79_PYT01968</name>
</gene>
<evidence type="ECO:0000313" key="10">
    <source>
        <dbReference type="Proteomes" id="UP000242188"/>
    </source>
</evidence>
<evidence type="ECO:0000256" key="7">
    <source>
        <dbReference type="ARBA" id="ARBA00035249"/>
    </source>
</evidence>
<name>A0A210Q2N7_MIZYE</name>
<keyword evidence="6" id="KW-0687">Ribonucleoprotein</keyword>
<dbReference type="AlphaFoldDB" id="A0A210Q2N7"/>
<comment type="subcellular location">
    <subcellularLocation>
        <location evidence="1">Mitochondrion</location>
    </subcellularLocation>
</comment>
<dbReference type="InterPro" id="IPR052137">
    <property type="entry name" value="uS15_ribosomal"/>
</dbReference>
<dbReference type="SMART" id="SM01387">
    <property type="entry name" value="Ribosomal_S15"/>
    <property type="match status" value="1"/>
</dbReference>
<evidence type="ECO:0000256" key="1">
    <source>
        <dbReference type="ARBA" id="ARBA00004173"/>
    </source>
</evidence>
<dbReference type="Proteomes" id="UP000242188">
    <property type="component" value="Unassembled WGS sequence"/>
</dbReference>
<dbReference type="PANTHER" id="PTHR46685:SF1">
    <property type="entry name" value="SMALL RIBOSOMAL SUBUNIT PROTEIN US15M"/>
    <property type="match status" value="1"/>
</dbReference>
<comment type="caution">
    <text evidence="9">The sequence shown here is derived from an EMBL/GenBank/DDBJ whole genome shotgun (WGS) entry which is preliminary data.</text>
</comment>
<organism evidence="9 10">
    <name type="scientific">Mizuhopecten yessoensis</name>
    <name type="common">Japanese scallop</name>
    <name type="synonym">Patinopecten yessoensis</name>
    <dbReference type="NCBI Taxonomy" id="6573"/>
    <lineage>
        <taxon>Eukaryota</taxon>
        <taxon>Metazoa</taxon>
        <taxon>Spiralia</taxon>
        <taxon>Lophotrochozoa</taxon>
        <taxon>Mollusca</taxon>
        <taxon>Bivalvia</taxon>
        <taxon>Autobranchia</taxon>
        <taxon>Pteriomorphia</taxon>
        <taxon>Pectinida</taxon>
        <taxon>Pectinoidea</taxon>
        <taxon>Pectinidae</taxon>
        <taxon>Mizuhopecten</taxon>
    </lineage>
</organism>
<dbReference type="GO" id="GO:0032543">
    <property type="term" value="P:mitochondrial translation"/>
    <property type="evidence" value="ECO:0007669"/>
    <property type="project" value="TreeGrafter"/>
</dbReference>
<keyword evidence="5" id="KW-0496">Mitochondrion</keyword>
<reference evidence="9 10" key="1">
    <citation type="journal article" date="2017" name="Nat. Ecol. Evol.">
        <title>Scallop genome provides insights into evolution of bilaterian karyotype and development.</title>
        <authorList>
            <person name="Wang S."/>
            <person name="Zhang J."/>
            <person name="Jiao W."/>
            <person name="Li J."/>
            <person name="Xun X."/>
            <person name="Sun Y."/>
            <person name="Guo X."/>
            <person name="Huan P."/>
            <person name="Dong B."/>
            <person name="Zhang L."/>
            <person name="Hu X."/>
            <person name="Sun X."/>
            <person name="Wang J."/>
            <person name="Zhao C."/>
            <person name="Wang Y."/>
            <person name="Wang D."/>
            <person name="Huang X."/>
            <person name="Wang R."/>
            <person name="Lv J."/>
            <person name="Li Y."/>
            <person name="Zhang Z."/>
            <person name="Liu B."/>
            <person name="Lu W."/>
            <person name="Hui Y."/>
            <person name="Liang J."/>
            <person name="Zhou Z."/>
            <person name="Hou R."/>
            <person name="Li X."/>
            <person name="Liu Y."/>
            <person name="Li H."/>
            <person name="Ning X."/>
            <person name="Lin Y."/>
            <person name="Zhao L."/>
            <person name="Xing Q."/>
            <person name="Dou J."/>
            <person name="Li Y."/>
            <person name="Mao J."/>
            <person name="Guo H."/>
            <person name="Dou H."/>
            <person name="Li T."/>
            <person name="Mu C."/>
            <person name="Jiang W."/>
            <person name="Fu Q."/>
            <person name="Fu X."/>
            <person name="Miao Y."/>
            <person name="Liu J."/>
            <person name="Yu Q."/>
            <person name="Li R."/>
            <person name="Liao H."/>
            <person name="Li X."/>
            <person name="Kong Y."/>
            <person name="Jiang Z."/>
            <person name="Chourrout D."/>
            <person name="Li R."/>
            <person name="Bao Z."/>
        </authorList>
    </citation>
    <scope>NUCLEOTIDE SEQUENCE [LARGE SCALE GENOMIC DNA]</scope>
    <source>
        <strain evidence="9 10">PY_sf001</strain>
    </source>
</reference>
<proteinExistence type="inferred from homology"/>
<evidence type="ECO:0000256" key="2">
    <source>
        <dbReference type="ARBA" id="ARBA00008434"/>
    </source>
</evidence>
<keyword evidence="10" id="KW-1185">Reference proteome</keyword>
<dbReference type="GO" id="GO:0005763">
    <property type="term" value="C:mitochondrial small ribosomal subunit"/>
    <property type="evidence" value="ECO:0007669"/>
    <property type="project" value="TreeGrafter"/>
</dbReference>
<keyword evidence="3" id="KW-0809">Transit peptide</keyword>
<evidence type="ECO:0000256" key="4">
    <source>
        <dbReference type="ARBA" id="ARBA00022980"/>
    </source>
</evidence>
<dbReference type="STRING" id="6573.A0A210Q2N7"/>
<dbReference type="SUPFAM" id="SSF47060">
    <property type="entry name" value="S15/NS1 RNA-binding domain"/>
    <property type="match status" value="1"/>
</dbReference>
<keyword evidence="4 9" id="KW-0689">Ribosomal protein</keyword>
<evidence type="ECO:0000256" key="8">
    <source>
        <dbReference type="ARBA" id="ARBA00035528"/>
    </source>
</evidence>
<evidence type="ECO:0000256" key="6">
    <source>
        <dbReference type="ARBA" id="ARBA00023274"/>
    </source>
</evidence>
<dbReference type="Pfam" id="PF00312">
    <property type="entry name" value="Ribosomal_S15"/>
    <property type="match status" value="1"/>
</dbReference>
<accession>A0A210Q2N7</accession>
<evidence type="ECO:0000313" key="9">
    <source>
        <dbReference type="EMBL" id="OWF42997.1"/>
    </source>
</evidence>
<comment type="similarity">
    <text evidence="2">Belongs to the universal ribosomal protein uS15 family.</text>
</comment>
<dbReference type="GO" id="GO:0003723">
    <property type="term" value="F:RNA binding"/>
    <property type="evidence" value="ECO:0007669"/>
    <property type="project" value="TreeGrafter"/>
</dbReference>
<sequence length="324" mass="38758">MMNFHMFSRCFTNILRSSLPKKDLQKLVTHKCQVWSTTQHSQSFSAFQNARFDPKQNRNETEAYKNYCMPSMLVVRHVRNITTENEYEPVRDPSTIRGKIDKFDYSGELAPLRKLNPNDTLFVFNSVEELKQAPEVVQRLCSIEFADRLQKKFHRIFAMKEMIHKVCGVEHRREMIVANMTLQIRATVHHLQNFPKDMQAKRFVVEKIAKRKRELRRMRSEDYERFLWLMKELEIKYVAPSVHNRKETKYGRRKRLAREEAFMMKAQKLDELKARLEAEKIIFLKKKAAIMSEIEVDMKKFNIDKEELLKKVEVKRLEKLGLNK</sequence>
<dbReference type="InterPro" id="IPR009068">
    <property type="entry name" value="uS15_NS1_RNA-bd_sf"/>
</dbReference>
<evidence type="ECO:0000256" key="5">
    <source>
        <dbReference type="ARBA" id="ARBA00023128"/>
    </source>
</evidence>
<protein>
    <recommendedName>
        <fullName evidence="7">Small ribosomal subunit protein uS15m</fullName>
    </recommendedName>
    <alternativeName>
        <fullName evidence="8">28S ribosomal protein S15, mitochondrial</fullName>
    </alternativeName>
</protein>
<dbReference type="PANTHER" id="PTHR46685">
    <property type="entry name" value="28S RIBOSOMAL PROTEIN S15, MITOCHONDRIAL"/>
    <property type="match status" value="1"/>
</dbReference>
<dbReference type="InterPro" id="IPR000589">
    <property type="entry name" value="Ribosomal_uS15"/>
</dbReference>
<dbReference type="OrthoDB" id="441444at2759"/>
<dbReference type="Gene3D" id="1.10.287.10">
    <property type="entry name" value="S15/NS1, RNA-binding"/>
    <property type="match status" value="1"/>
</dbReference>